<keyword evidence="5 13" id="KW-0597">Phosphoprotein</keyword>
<dbReference type="GO" id="GO:0000155">
    <property type="term" value="F:phosphorelay sensor kinase activity"/>
    <property type="evidence" value="ECO:0007669"/>
    <property type="project" value="InterPro"/>
</dbReference>
<feature type="compositionally biased region" description="Basic and acidic residues" evidence="14">
    <location>
        <begin position="162"/>
        <end position="175"/>
    </location>
</feature>
<evidence type="ECO:0000256" key="11">
    <source>
        <dbReference type="ARBA" id="ARBA00035100"/>
    </source>
</evidence>
<dbReference type="InterPro" id="IPR051315">
    <property type="entry name" value="Bact_Chemotaxis_CheA"/>
</dbReference>
<dbReference type="InterPro" id="IPR037006">
    <property type="entry name" value="CheA-like_homodim_sf"/>
</dbReference>
<dbReference type="GO" id="GO:0006935">
    <property type="term" value="P:chemotaxis"/>
    <property type="evidence" value="ECO:0007669"/>
    <property type="project" value="InterPro"/>
</dbReference>
<evidence type="ECO:0000256" key="6">
    <source>
        <dbReference type="ARBA" id="ARBA00022679"/>
    </source>
</evidence>
<dbReference type="InterPro" id="IPR011006">
    <property type="entry name" value="CheY-like_superfamily"/>
</dbReference>
<evidence type="ECO:0000313" key="19">
    <source>
        <dbReference type="EMBL" id="QPJ62987.1"/>
    </source>
</evidence>
<keyword evidence="7" id="KW-0547">Nucleotide-binding</keyword>
<comment type="function">
    <text evidence="11">Involved in the transmission of sensory signals from the chemoreceptors to the flagellar motors. CheA is autophosphorylated; it can transfer its phosphate group to either CheB or CheY.</text>
</comment>
<evidence type="ECO:0000256" key="7">
    <source>
        <dbReference type="ARBA" id="ARBA00022741"/>
    </source>
</evidence>
<dbReference type="InterPro" id="IPR008207">
    <property type="entry name" value="Sig_transdc_His_kin_Hpt_dom"/>
</dbReference>
<evidence type="ECO:0000256" key="10">
    <source>
        <dbReference type="ARBA" id="ARBA00023012"/>
    </source>
</evidence>
<feature type="domain" description="Histidine kinase" evidence="15">
    <location>
        <begin position="394"/>
        <end position="638"/>
    </location>
</feature>
<dbReference type="CDD" id="cd00088">
    <property type="entry name" value="HPT"/>
    <property type="match status" value="2"/>
</dbReference>
<dbReference type="Gene3D" id="3.40.50.2300">
    <property type="match status" value="1"/>
</dbReference>
<dbReference type="InterPro" id="IPR001789">
    <property type="entry name" value="Sig_transdc_resp-reg_receiver"/>
</dbReference>
<dbReference type="EC" id="2.7.13.3" evidence="2"/>
<evidence type="ECO:0000259" key="15">
    <source>
        <dbReference type="PROSITE" id="PS50109"/>
    </source>
</evidence>
<feature type="domain" description="HPt" evidence="18">
    <location>
        <begin position="174"/>
        <end position="278"/>
    </location>
</feature>
<dbReference type="InterPro" id="IPR004358">
    <property type="entry name" value="Sig_transdc_His_kin-like_C"/>
</dbReference>
<dbReference type="InterPro" id="IPR036641">
    <property type="entry name" value="HPT_dom_sf"/>
</dbReference>
<dbReference type="SMART" id="SM00260">
    <property type="entry name" value="CheW"/>
    <property type="match status" value="1"/>
</dbReference>
<dbReference type="PROSITE" id="PS50109">
    <property type="entry name" value="HIS_KIN"/>
    <property type="match status" value="1"/>
</dbReference>
<keyword evidence="10" id="KW-0902">Two-component regulatory system</keyword>
<evidence type="ECO:0000256" key="1">
    <source>
        <dbReference type="ARBA" id="ARBA00000085"/>
    </source>
</evidence>
<dbReference type="PROSITE" id="PS50894">
    <property type="entry name" value="HPT"/>
    <property type="match status" value="2"/>
</dbReference>
<dbReference type="FunFam" id="3.30.565.10:FF:000016">
    <property type="entry name" value="Chemotaxis protein CheA, putative"/>
    <property type="match status" value="1"/>
</dbReference>
<keyword evidence="4" id="KW-0145">Chemotaxis</keyword>
<feature type="region of interest" description="Disordered" evidence="14">
    <location>
        <begin position="309"/>
        <end position="333"/>
    </location>
</feature>
<evidence type="ECO:0000256" key="9">
    <source>
        <dbReference type="ARBA" id="ARBA00022840"/>
    </source>
</evidence>
<sequence>MVFDKSKFIPRFIQEAREHLGTLKRGLDASKETPENLRVDDELVRTAHTIKGSAKILGFQQVAAISLKLEEILRSSQKQELDMTEDIHSLLVSSSDLLDVFINQIARGETITTDIDNILENLDQALSGEYTAPAIPKPEEPPVPSQPQPQVQEQTAAQPDEVSAKKAPTEKKSGGFDRSKFVARFVDEAREHINTLNEGLINLETQPGNLEILDQIFRVSHTLKGSSKILGLKPISLLAHRVEDVLDALRNNRFSFNNPLCDLLLKSVDLISEFVEEISQGKTLDTDIRPLIETLESAARGDKVKPLKSSQLTKAVHDSEDGGESGLVKKQDQTPQTMFKTAMSDTVRINTSKLDDTVKLMGEIVSNHIRMKQNVLDIDEVTKLFNKYLDQLGTVQKSPEGPLNGQTAEIIDEARSIHDKLKALSSQTRDVMSFQSLVTDDLREKVLRMRMLPLSTVLDGFPRLVRDISNACGKQVKLEITGGETELDKKIIERIGDPLLHMVRNSIDHGLETPDIRNDQGKSESGTISISAAYEGGHVLITITDDGSGIPVDKIREKAVMKKIYDEETAQNLPESEIINLIFRPGFSTTALVTEVSGRGVGMDVVRDNIVKHLKGSLQIETKKNKGTSFFIRLPLTLAVMRVMLVSLGETQVAIPLNSIREIIRVPTDSLIEVVNRYAVSLRDQIIPVTELKTLLDTEDGALTDQKLSQSNLVILIVAMGTEMLGLIVDEIVTEEDMEIKPLPDHMKHNELVSGITLSGKNEIVLVLQITRLFGLARESREEWFQEKAFDSGPGKLRILVVDDSVSTRHVEKNILEAKGYKVDLAADGVEGFEKAMENQYDLILTDIEMPRMDGFTLTESLRQENRYRHTPIIILSSRSDEADKQRGMDAGANGYLVKGIFDPQQLTNAIQNLVQ</sequence>
<feature type="region of interest" description="Disordered" evidence="14">
    <location>
        <begin position="132"/>
        <end position="175"/>
    </location>
</feature>
<evidence type="ECO:0000256" key="13">
    <source>
        <dbReference type="PROSITE-ProRule" id="PRU00169"/>
    </source>
</evidence>
<dbReference type="InterPro" id="IPR036061">
    <property type="entry name" value="CheW-like_dom_sf"/>
</dbReference>
<name>A0A7T0BXW9_9BACT</name>
<evidence type="ECO:0000256" key="8">
    <source>
        <dbReference type="ARBA" id="ARBA00022777"/>
    </source>
</evidence>
<dbReference type="Proteomes" id="UP000594688">
    <property type="component" value="Chromosome"/>
</dbReference>
<dbReference type="SMART" id="SM00073">
    <property type="entry name" value="HPT"/>
    <property type="match status" value="2"/>
</dbReference>
<accession>A0A7T0BXW9</accession>
<dbReference type="Gene3D" id="1.20.120.160">
    <property type="entry name" value="HPT domain"/>
    <property type="match status" value="2"/>
</dbReference>
<feature type="compositionally biased region" description="Low complexity" evidence="14">
    <location>
        <begin position="148"/>
        <end position="159"/>
    </location>
</feature>
<dbReference type="SMART" id="SM00448">
    <property type="entry name" value="REC"/>
    <property type="match status" value="1"/>
</dbReference>
<dbReference type="Pfam" id="PF01627">
    <property type="entry name" value="Hpt"/>
    <property type="match status" value="2"/>
</dbReference>
<dbReference type="PANTHER" id="PTHR43395">
    <property type="entry name" value="SENSOR HISTIDINE KINASE CHEA"/>
    <property type="match status" value="1"/>
</dbReference>
<dbReference type="PROSITE" id="PS50851">
    <property type="entry name" value="CHEW"/>
    <property type="match status" value="1"/>
</dbReference>
<evidence type="ECO:0000256" key="12">
    <source>
        <dbReference type="PROSITE-ProRule" id="PRU00110"/>
    </source>
</evidence>
<feature type="modified residue" description="Phosphohistidine" evidence="12">
    <location>
        <position position="48"/>
    </location>
</feature>
<dbReference type="Gene3D" id="2.30.30.40">
    <property type="entry name" value="SH3 Domains"/>
    <property type="match status" value="1"/>
</dbReference>
<feature type="domain" description="HPt" evidence="18">
    <location>
        <begin position="1"/>
        <end position="105"/>
    </location>
</feature>
<feature type="modified residue" description="4-aspartylphosphate" evidence="13">
    <location>
        <position position="847"/>
    </location>
</feature>
<dbReference type="SMART" id="SM00387">
    <property type="entry name" value="HATPase_c"/>
    <property type="match status" value="1"/>
</dbReference>
<feature type="domain" description="CheW-like" evidence="17">
    <location>
        <begin position="640"/>
        <end position="779"/>
    </location>
</feature>
<dbReference type="SMART" id="SM01231">
    <property type="entry name" value="H-kinase_dim"/>
    <property type="match status" value="1"/>
</dbReference>
<reference evidence="19 20" key="1">
    <citation type="submission" date="2020-02" db="EMBL/GenBank/DDBJ databases">
        <title>Genomic and physiological characterization of two novel Nitrospinaceae genera.</title>
        <authorList>
            <person name="Mueller A.J."/>
            <person name="Jung M.-Y."/>
            <person name="Strachan C.R."/>
            <person name="Herbold C.W."/>
            <person name="Kirkegaard R.H."/>
            <person name="Daims H."/>
        </authorList>
    </citation>
    <scope>NUCLEOTIDE SEQUENCE [LARGE SCALE GENOMIC DNA]</scope>
    <source>
        <strain evidence="19">EB</strain>
    </source>
</reference>
<protein>
    <recommendedName>
        <fullName evidence="3">Chemotaxis protein CheA</fullName>
        <ecNumber evidence="2">2.7.13.3</ecNumber>
    </recommendedName>
</protein>
<dbReference type="PANTHER" id="PTHR43395:SF10">
    <property type="entry name" value="CHEMOTAXIS PROTEIN CHEA"/>
    <property type="match status" value="1"/>
</dbReference>
<evidence type="ECO:0000313" key="20">
    <source>
        <dbReference type="Proteomes" id="UP000594688"/>
    </source>
</evidence>
<dbReference type="PRINTS" id="PR00344">
    <property type="entry name" value="BCTRLSENSOR"/>
</dbReference>
<evidence type="ECO:0000256" key="3">
    <source>
        <dbReference type="ARBA" id="ARBA00021495"/>
    </source>
</evidence>
<evidence type="ECO:0000256" key="2">
    <source>
        <dbReference type="ARBA" id="ARBA00012438"/>
    </source>
</evidence>
<dbReference type="InterPro" id="IPR004105">
    <property type="entry name" value="CheA-like_dim"/>
</dbReference>
<evidence type="ECO:0000259" key="17">
    <source>
        <dbReference type="PROSITE" id="PS50851"/>
    </source>
</evidence>
<dbReference type="KEGG" id="nli:G3M70_14325"/>
<dbReference type="InterPro" id="IPR005467">
    <property type="entry name" value="His_kinase_dom"/>
</dbReference>
<keyword evidence="8" id="KW-0418">Kinase</keyword>
<dbReference type="Gene3D" id="1.10.287.560">
    <property type="entry name" value="Histidine kinase CheA-like, homodimeric domain"/>
    <property type="match status" value="1"/>
</dbReference>
<dbReference type="Pfam" id="PF01584">
    <property type="entry name" value="CheW"/>
    <property type="match status" value="1"/>
</dbReference>
<feature type="modified residue" description="Phosphohistidine" evidence="12">
    <location>
        <position position="221"/>
    </location>
</feature>
<dbReference type="InterPro" id="IPR003594">
    <property type="entry name" value="HATPase_dom"/>
</dbReference>
<comment type="catalytic activity">
    <reaction evidence="1">
        <text>ATP + protein L-histidine = ADP + protein N-phospho-L-histidine.</text>
        <dbReference type="EC" id="2.7.13.3"/>
    </reaction>
</comment>
<dbReference type="SUPFAM" id="SSF55874">
    <property type="entry name" value="ATPase domain of HSP90 chaperone/DNA topoisomerase II/histidine kinase"/>
    <property type="match status" value="1"/>
</dbReference>
<dbReference type="Gene3D" id="3.30.565.10">
    <property type="entry name" value="Histidine kinase-like ATPase, C-terminal domain"/>
    <property type="match status" value="1"/>
</dbReference>
<feature type="domain" description="Response regulatory" evidence="16">
    <location>
        <begin position="798"/>
        <end position="914"/>
    </location>
</feature>
<evidence type="ECO:0000259" key="18">
    <source>
        <dbReference type="PROSITE" id="PS50894"/>
    </source>
</evidence>
<keyword evidence="6" id="KW-0808">Transferase</keyword>
<dbReference type="GO" id="GO:0005737">
    <property type="term" value="C:cytoplasm"/>
    <property type="evidence" value="ECO:0007669"/>
    <property type="project" value="InterPro"/>
</dbReference>
<dbReference type="EMBL" id="CP048685">
    <property type="protein sequence ID" value="QPJ62987.1"/>
    <property type="molecule type" value="Genomic_DNA"/>
</dbReference>
<evidence type="ECO:0000256" key="5">
    <source>
        <dbReference type="ARBA" id="ARBA00022553"/>
    </source>
</evidence>
<evidence type="ECO:0000256" key="14">
    <source>
        <dbReference type="SAM" id="MobiDB-lite"/>
    </source>
</evidence>
<keyword evidence="9" id="KW-0067">ATP-binding</keyword>
<dbReference type="SUPFAM" id="SSF47226">
    <property type="entry name" value="Histidine-containing phosphotransfer domain, HPT domain"/>
    <property type="match status" value="2"/>
</dbReference>
<dbReference type="SUPFAM" id="SSF50341">
    <property type="entry name" value="CheW-like"/>
    <property type="match status" value="1"/>
</dbReference>
<evidence type="ECO:0000259" key="16">
    <source>
        <dbReference type="PROSITE" id="PS50110"/>
    </source>
</evidence>
<dbReference type="Pfam" id="PF00072">
    <property type="entry name" value="Response_reg"/>
    <property type="match status" value="1"/>
</dbReference>
<dbReference type="SUPFAM" id="SSF52172">
    <property type="entry name" value="CheY-like"/>
    <property type="match status" value="1"/>
</dbReference>
<gene>
    <name evidence="19" type="ORF">G3M70_14325</name>
</gene>
<evidence type="ECO:0000256" key="4">
    <source>
        <dbReference type="ARBA" id="ARBA00022500"/>
    </source>
</evidence>
<dbReference type="AlphaFoldDB" id="A0A7T0BXW9"/>
<dbReference type="PROSITE" id="PS50110">
    <property type="entry name" value="RESPONSE_REGULATORY"/>
    <property type="match status" value="1"/>
</dbReference>
<dbReference type="InterPro" id="IPR002545">
    <property type="entry name" value="CheW-lke_dom"/>
</dbReference>
<dbReference type="Pfam" id="PF02518">
    <property type="entry name" value="HATPase_c"/>
    <property type="match status" value="1"/>
</dbReference>
<organism evidence="19 20">
    <name type="scientific">Candidatus Nitronauta litoralis</name>
    <dbReference type="NCBI Taxonomy" id="2705533"/>
    <lineage>
        <taxon>Bacteria</taxon>
        <taxon>Pseudomonadati</taxon>
        <taxon>Nitrospinota/Tectimicrobiota group</taxon>
        <taxon>Nitrospinota</taxon>
        <taxon>Nitrospinia</taxon>
        <taxon>Nitrospinales</taxon>
        <taxon>Nitrospinaceae</taxon>
        <taxon>Candidatus Nitronauta</taxon>
    </lineage>
</organism>
<dbReference type="InterPro" id="IPR036890">
    <property type="entry name" value="HATPase_C_sf"/>
</dbReference>
<proteinExistence type="predicted"/>